<gene>
    <name evidence="1" type="ORF">IWQ57_000439</name>
</gene>
<evidence type="ECO:0000313" key="1">
    <source>
        <dbReference type="EMBL" id="KAJ2775452.1"/>
    </source>
</evidence>
<evidence type="ECO:0000313" key="2">
    <source>
        <dbReference type="Proteomes" id="UP001140234"/>
    </source>
</evidence>
<sequence>MEEDGPAFLSFSGQPDEDVRDFVNSVDALRKHFKWSNQVTYCYARTMVKGAARKTVQTARSMAGTGSGSSGGGGATSDEQQKSKTLGDEAIDPNSWGNLRSTLLFEFSEQFAEDRAMIQLLAIRQLAGESGSEYTQRFVGLVSGLVGAHLLDSKLLAVLFAGGLRSEKARLDILVRRLSSLDKAVGYVAPDQLYKVAKLTALLSPAPATPPAVDSAGELSPTSDAPGPLAGCAAGSYTYVDEADELSLQAVYGSGGAGDGPDADTAGAVSTPVARGSTANGASFALDSDDAPPGVDDDSGSGSGRWSPPRLPDAQQRRLHRRNMAAHARTGEPAPGSVGGAAAAAAGGNSWAHRHATLPSGMDGHYGRDERPRAGSGSETDDQTRSAAELNSLADQLESLTVMLRTQSDARRRRPRLCYRCRQKGHVASDCPLPPDVAVPNLQMRERMGLSPSATMPRATALSSFSTPGSWRGSASPVAAAAASGAAATVSCSPGRPAPPRRRFSQSWGRNGPQSTTTTK</sequence>
<protein>
    <submittedName>
        <fullName evidence="1">Uncharacterized protein</fullName>
    </submittedName>
</protein>
<name>A0ACC1K825_9FUNG</name>
<organism evidence="1 2">
    <name type="scientific">Coemansia nantahalensis</name>
    <dbReference type="NCBI Taxonomy" id="2789366"/>
    <lineage>
        <taxon>Eukaryota</taxon>
        <taxon>Fungi</taxon>
        <taxon>Fungi incertae sedis</taxon>
        <taxon>Zoopagomycota</taxon>
        <taxon>Kickxellomycotina</taxon>
        <taxon>Kickxellomycetes</taxon>
        <taxon>Kickxellales</taxon>
        <taxon>Kickxellaceae</taxon>
        <taxon>Coemansia</taxon>
    </lineage>
</organism>
<accession>A0ACC1K825</accession>
<dbReference type="Proteomes" id="UP001140234">
    <property type="component" value="Unassembled WGS sequence"/>
</dbReference>
<comment type="caution">
    <text evidence="1">The sequence shown here is derived from an EMBL/GenBank/DDBJ whole genome shotgun (WGS) entry which is preliminary data.</text>
</comment>
<dbReference type="EMBL" id="JANBUJ010000019">
    <property type="protein sequence ID" value="KAJ2775452.1"/>
    <property type="molecule type" value="Genomic_DNA"/>
</dbReference>
<proteinExistence type="predicted"/>
<keyword evidence="2" id="KW-1185">Reference proteome</keyword>
<reference evidence="1" key="1">
    <citation type="submission" date="2022-07" db="EMBL/GenBank/DDBJ databases">
        <title>Phylogenomic reconstructions and comparative analyses of Kickxellomycotina fungi.</title>
        <authorList>
            <person name="Reynolds N.K."/>
            <person name="Stajich J.E."/>
            <person name="Barry K."/>
            <person name="Grigoriev I.V."/>
            <person name="Crous P."/>
            <person name="Smith M.E."/>
        </authorList>
    </citation>
    <scope>NUCLEOTIDE SEQUENCE</scope>
    <source>
        <strain evidence="1">CBS 109366</strain>
    </source>
</reference>